<reference evidence="6" key="1">
    <citation type="journal article" date="2020" name="Fungal Divers.">
        <title>Resolving the Mortierellaceae phylogeny through synthesis of multi-gene phylogenetics and phylogenomics.</title>
        <authorList>
            <person name="Vandepol N."/>
            <person name="Liber J."/>
            <person name="Desiro A."/>
            <person name="Na H."/>
            <person name="Kennedy M."/>
            <person name="Barry K."/>
            <person name="Grigoriev I.V."/>
            <person name="Miller A.N."/>
            <person name="O'Donnell K."/>
            <person name="Stajich J.E."/>
            <person name="Bonito G."/>
        </authorList>
    </citation>
    <scope>NUCLEOTIDE SEQUENCE</scope>
    <source>
        <strain evidence="6">REB-010B</strain>
    </source>
</reference>
<protein>
    <submittedName>
        <fullName evidence="6">Uncharacterized protein</fullName>
    </submittedName>
</protein>
<dbReference type="GO" id="GO:0016020">
    <property type="term" value="C:membrane"/>
    <property type="evidence" value="ECO:0007669"/>
    <property type="project" value="UniProtKB-SubCell"/>
</dbReference>
<keyword evidence="5" id="KW-0472">Membrane</keyword>
<comment type="caution">
    <text evidence="6">The sequence shown here is derived from an EMBL/GenBank/DDBJ whole genome shotgun (WGS) entry which is preliminary data.</text>
</comment>
<feature type="non-terminal residue" evidence="6">
    <location>
        <position position="100"/>
    </location>
</feature>
<evidence type="ECO:0000313" key="6">
    <source>
        <dbReference type="EMBL" id="KAG0323303.1"/>
    </source>
</evidence>
<sequence length="100" mass="11007">MSSLESKTHVVLDGKIPVEDAKEMMADERAYDNTSELDPIVVAKLRRKIDLHLIPLISVLYLCSFLDRVNIGNAKVAGLATNIGLGASEYNWALSIFFIG</sequence>
<dbReference type="EMBL" id="JAAAIP010000191">
    <property type="protein sequence ID" value="KAG0323303.1"/>
    <property type="molecule type" value="Genomic_DNA"/>
</dbReference>
<dbReference type="Proteomes" id="UP000738325">
    <property type="component" value="Unassembled WGS sequence"/>
</dbReference>
<keyword evidence="3" id="KW-0812">Transmembrane</keyword>
<evidence type="ECO:0000256" key="3">
    <source>
        <dbReference type="ARBA" id="ARBA00022692"/>
    </source>
</evidence>
<keyword evidence="4" id="KW-1133">Transmembrane helix</keyword>
<evidence type="ECO:0000256" key="1">
    <source>
        <dbReference type="ARBA" id="ARBA00004141"/>
    </source>
</evidence>
<dbReference type="SUPFAM" id="SSF103473">
    <property type="entry name" value="MFS general substrate transporter"/>
    <property type="match status" value="1"/>
</dbReference>
<evidence type="ECO:0000313" key="7">
    <source>
        <dbReference type="Proteomes" id="UP000738325"/>
    </source>
</evidence>
<dbReference type="PANTHER" id="PTHR43791:SF36">
    <property type="entry name" value="TRANSPORTER, PUTATIVE (AFU_ORTHOLOGUE AFUA_6G08340)-RELATED"/>
    <property type="match status" value="1"/>
</dbReference>
<evidence type="ECO:0000256" key="2">
    <source>
        <dbReference type="ARBA" id="ARBA00022448"/>
    </source>
</evidence>
<dbReference type="PANTHER" id="PTHR43791">
    <property type="entry name" value="PERMEASE-RELATED"/>
    <property type="match status" value="1"/>
</dbReference>
<proteinExistence type="predicted"/>
<dbReference type="OrthoDB" id="2985014at2759"/>
<dbReference type="AlphaFoldDB" id="A0A9P6RRK2"/>
<accession>A0A9P6RRK2</accession>
<keyword evidence="7" id="KW-1185">Reference proteome</keyword>
<organism evidence="6 7">
    <name type="scientific">Dissophora globulifera</name>
    <dbReference type="NCBI Taxonomy" id="979702"/>
    <lineage>
        <taxon>Eukaryota</taxon>
        <taxon>Fungi</taxon>
        <taxon>Fungi incertae sedis</taxon>
        <taxon>Mucoromycota</taxon>
        <taxon>Mortierellomycotina</taxon>
        <taxon>Mortierellomycetes</taxon>
        <taxon>Mortierellales</taxon>
        <taxon>Mortierellaceae</taxon>
        <taxon>Dissophora</taxon>
    </lineage>
</organism>
<evidence type="ECO:0000256" key="5">
    <source>
        <dbReference type="ARBA" id="ARBA00023136"/>
    </source>
</evidence>
<name>A0A9P6RRK2_9FUNG</name>
<comment type="subcellular location">
    <subcellularLocation>
        <location evidence="1">Membrane</location>
        <topology evidence="1">Multi-pass membrane protein</topology>
    </subcellularLocation>
</comment>
<dbReference type="Gene3D" id="1.20.1250.20">
    <property type="entry name" value="MFS general substrate transporter like domains"/>
    <property type="match status" value="1"/>
</dbReference>
<keyword evidence="2" id="KW-0813">Transport</keyword>
<dbReference type="InterPro" id="IPR036259">
    <property type="entry name" value="MFS_trans_sf"/>
</dbReference>
<dbReference type="GO" id="GO:0022857">
    <property type="term" value="F:transmembrane transporter activity"/>
    <property type="evidence" value="ECO:0007669"/>
    <property type="project" value="TreeGrafter"/>
</dbReference>
<evidence type="ECO:0000256" key="4">
    <source>
        <dbReference type="ARBA" id="ARBA00022989"/>
    </source>
</evidence>
<gene>
    <name evidence="6" type="ORF">BGZ99_002862</name>
</gene>